<dbReference type="RefSeq" id="WP_390218568.1">
    <property type="nucleotide sequence ID" value="NZ_JBHTAG010000002.1"/>
</dbReference>
<evidence type="ECO:0008006" key="4">
    <source>
        <dbReference type="Google" id="ProtNLM"/>
    </source>
</evidence>
<evidence type="ECO:0000313" key="3">
    <source>
        <dbReference type="Proteomes" id="UP001596388"/>
    </source>
</evidence>
<dbReference type="Proteomes" id="UP001596388">
    <property type="component" value="Unassembled WGS sequence"/>
</dbReference>
<accession>A0ABD5WR51</accession>
<evidence type="ECO:0000313" key="2">
    <source>
        <dbReference type="EMBL" id="MFC7096065.1"/>
    </source>
</evidence>
<dbReference type="AlphaFoldDB" id="A0ABD5WR51"/>
<sequence>MEDDPDLFLAPCSREHKETTIKYFRDTVLEGIDPAQYQEVADLGYEGRTPVWGVVSSKKSTWEQMDEGDVVLYYTKAGEYTHCATVSGKLADERIARHIWEPYDEGRTVDDIEEPWTYMFFLRNVQEVDIPAEVVHGTLGYEMEYPLGFMRPSDTAHSTLRGEYNNVESFLTEQGYAYRRELETVDSGDQVEEFSPSSLRDRSGSSVGTIEDNPQSIESTINPAETERKKREHETILDFIEERLTAAGFHTGETSRSDLIAIGKGEVVLAEGKTIHEDNEKTQIRSALGQLLEYRYQDIRVNESLDGEPLLFLVLSQRPSDYYAAFLRDLQSDGIYTCWIEDKEIRGFSEFADVFESLI</sequence>
<evidence type="ECO:0000256" key="1">
    <source>
        <dbReference type="SAM" id="MobiDB-lite"/>
    </source>
</evidence>
<proteinExistence type="predicted"/>
<feature type="compositionally biased region" description="Polar residues" evidence="1">
    <location>
        <begin position="212"/>
        <end position="223"/>
    </location>
</feature>
<feature type="region of interest" description="Disordered" evidence="1">
    <location>
        <begin position="187"/>
        <end position="230"/>
    </location>
</feature>
<keyword evidence="3" id="KW-1185">Reference proteome</keyword>
<gene>
    <name evidence="2" type="ORF">ACFQKD_02010</name>
</gene>
<dbReference type="EMBL" id="JBHTAG010000002">
    <property type="protein sequence ID" value="MFC7096065.1"/>
    <property type="molecule type" value="Genomic_DNA"/>
</dbReference>
<protein>
    <recommendedName>
        <fullName evidence="4">EVE domain-containing protein</fullName>
    </recommendedName>
</protein>
<reference evidence="2 3" key="1">
    <citation type="journal article" date="2019" name="Int. J. Syst. Evol. Microbiol.">
        <title>The Global Catalogue of Microorganisms (GCM) 10K type strain sequencing project: providing services to taxonomists for standard genome sequencing and annotation.</title>
        <authorList>
            <consortium name="The Broad Institute Genomics Platform"/>
            <consortium name="The Broad Institute Genome Sequencing Center for Infectious Disease"/>
            <person name="Wu L."/>
            <person name="Ma J."/>
        </authorList>
    </citation>
    <scope>NUCLEOTIDE SEQUENCE [LARGE SCALE GENOMIC DNA]</scope>
    <source>
        <strain evidence="2 3">DT55</strain>
    </source>
</reference>
<organism evidence="2 3">
    <name type="scientific">Halobaculum marinum</name>
    <dbReference type="NCBI Taxonomy" id="3031996"/>
    <lineage>
        <taxon>Archaea</taxon>
        <taxon>Methanobacteriati</taxon>
        <taxon>Methanobacteriota</taxon>
        <taxon>Stenosarchaea group</taxon>
        <taxon>Halobacteria</taxon>
        <taxon>Halobacteriales</taxon>
        <taxon>Haloferacaceae</taxon>
        <taxon>Halobaculum</taxon>
    </lineage>
</organism>
<name>A0ABD5WR51_9EURY</name>
<comment type="caution">
    <text evidence="2">The sequence shown here is derived from an EMBL/GenBank/DDBJ whole genome shotgun (WGS) entry which is preliminary data.</text>
</comment>